<dbReference type="RefSeq" id="YP_009349341.1">
    <property type="nucleotide sequence ID" value="NC_033971.1"/>
</dbReference>
<accession>A0A1P8VZ89</accession>
<feature type="transmembrane region" description="Helical" evidence="1">
    <location>
        <begin position="6"/>
        <end position="24"/>
    </location>
</feature>
<gene>
    <name evidence="2" type="primary">ATP8</name>
</gene>
<dbReference type="EMBL" id="KX290739">
    <property type="protein sequence ID" value="APZ84001.1"/>
    <property type="molecule type" value="Genomic_DNA"/>
</dbReference>
<keyword evidence="1" id="KW-0812">Transmembrane</keyword>
<name>A0A1P8VZ89_9ARAC</name>
<proteinExistence type="predicted"/>
<keyword evidence="2" id="KW-0496">Mitochondrion</keyword>
<keyword evidence="1" id="KW-1133">Transmembrane helix</keyword>
<organism evidence="2">
    <name type="scientific">Agelena silvatica</name>
    <dbReference type="NCBI Taxonomy" id="648239"/>
    <lineage>
        <taxon>Eukaryota</taxon>
        <taxon>Metazoa</taxon>
        <taxon>Ecdysozoa</taxon>
        <taxon>Arthropoda</taxon>
        <taxon>Chelicerata</taxon>
        <taxon>Arachnida</taxon>
        <taxon>Araneae</taxon>
        <taxon>Araneomorphae</taxon>
        <taxon>Entelegynae</taxon>
        <taxon>Agelenidae</taxon>
        <taxon>Agelena</taxon>
    </lineage>
</organism>
<reference evidence="2" key="1">
    <citation type="submission" date="2016-05" db="EMBL/GenBank/DDBJ databases">
        <title>The complete mitochondrial genome of Agelena silvatica.</title>
        <authorList>
            <person name="Zhu X."/>
            <person name="Zhang Z."/>
            <person name="Peng Z."/>
        </authorList>
    </citation>
    <scope>NUCLEOTIDE SEQUENCE</scope>
</reference>
<keyword evidence="1" id="KW-0472">Membrane</keyword>
<dbReference type="CTD" id="4509"/>
<protein>
    <submittedName>
        <fullName evidence="2">ATP synthase F0 subunit 8</fullName>
    </submittedName>
</protein>
<sequence>MPLMWMFSSFMFVFLLFMSYYLYYIKNLMSVDDFGANKGLMFVEFNWEW</sequence>
<geneLocation type="mitochondrion" evidence="2"/>
<dbReference type="GeneID" id="31085247"/>
<dbReference type="AlphaFoldDB" id="A0A1P8VZ89"/>
<evidence type="ECO:0000256" key="1">
    <source>
        <dbReference type="SAM" id="Phobius"/>
    </source>
</evidence>
<evidence type="ECO:0000313" key="2">
    <source>
        <dbReference type="EMBL" id="APZ84001.1"/>
    </source>
</evidence>